<evidence type="ECO:0000256" key="7">
    <source>
        <dbReference type="ARBA" id="ARBA00023136"/>
    </source>
</evidence>
<proteinExistence type="inferred from homology"/>
<dbReference type="InterPro" id="IPR045242">
    <property type="entry name" value="Syntaxin"/>
</dbReference>
<dbReference type="SMART" id="SM00397">
    <property type="entry name" value="t_SNARE"/>
    <property type="match status" value="1"/>
</dbReference>
<sequence length="669" mass="74701">MLLEGSTRAKILPGCPILVRRLEYVRERSFAPGIAVSFLASIVAANPVVIYCSFGYASDLRLTVSKGGEHGPFLRSSISPRNAMEVCYHNVFFIFSNSRKNARVFLEELTSVIPSFGKGLAPTKCKVMLLDMQSLNTSLTILGEALEVVDRFTYLGRCRANLLAGKSVVRTRPLHIDFACPALGSLIVSQPSCFLLVAWQIGTERVLQLNDFYFDDKPDYPLPGQELFSVRNPKWRRSRGGWNLTCLEGIKDGTKSLDVFSDVARGLEYCQVDRGSREAEVGFEPRAFRSVNSRFNHLGHLAMCSAVDRTADFLQSVQLSRPISSSAVGDLTTNSLFLASHSDSRPTEKSDSGLLPATGWRPAKSDVPQTTSRRETQSGQRAIRQRSEFMQMAASIGRDLASTFSKLEQLNNLARNQSLFDDQSSEIQRLTYIVKEDMADLNHRIATLQSISRSQNSKGNQQANHSKSVLMGLQTRLAKMSTQFRGMLEQRSENLRSQAVRRGKYTALQNVNESDTTLLTNGYPQSKSTIIPSILLRDDERAREQALNGHGSLLNGGPNPEVQAKLAQQLSLVDQTDTYLASRADTMRSIEHTIVELGEIFQQLATMVHEQDESIQRIDMNIEDATTSIEAGHSELLRYLRSISSNRWLMIKVFAVLLIFFVIFVVFFV</sequence>
<dbReference type="InterPro" id="IPR000727">
    <property type="entry name" value="T_SNARE_dom"/>
</dbReference>
<dbReference type="CDD" id="cd15844">
    <property type="entry name" value="SNARE_syntaxin5"/>
    <property type="match status" value="1"/>
</dbReference>
<dbReference type="GO" id="GO:0000149">
    <property type="term" value="F:SNARE binding"/>
    <property type="evidence" value="ECO:0007669"/>
    <property type="project" value="TreeGrafter"/>
</dbReference>
<dbReference type="PROSITE" id="PS50192">
    <property type="entry name" value="T_SNARE"/>
    <property type="match status" value="1"/>
</dbReference>
<evidence type="ECO:0000256" key="8">
    <source>
        <dbReference type="SAM" id="MobiDB-lite"/>
    </source>
</evidence>
<evidence type="ECO:0000256" key="6">
    <source>
        <dbReference type="ARBA" id="ARBA00023054"/>
    </source>
</evidence>
<dbReference type="InParanoid" id="A0A3R7D4N4"/>
<evidence type="ECO:0000256" key="2">
    <source>
        <dbReference type="ARBA" id="ARBA00009063"/>
    </source>
</evidence>
<gene>
    <name evidence="10" type="ORF">CSKR_113382</name>
</gene>
<dbReference type="Gene3D" id="1.20.58.70">
    <property type="match status" value="1"/>
</dbReference>
<dbReference type="SUPFAM" id="SSF47661">
    <property type="entry name" value="t-snare proteins"/>
    <property type="match status" value="1"/>
</dbReference>
<dbReference type="GO" id="GO:0005484">
    <property type="term" value="F:SNAP receptor activity"/>
    <property type="evidence" value="ECO:0007669"/>
    <property type="project" value="InterPro"/>
</dbReference>
<evidence type="ECO:0000256" key="9">
    <source>
        <dbReference type="SAM" id="Phobius"/>
    </source>
</evidence>
<dbReference type="GO" id="GO:0006906">
    <property type="term" value="P:vesicle fusion"/>
    <property type="evidence" value="ECO:0007669"/>
    <property type="project" value="TreeGrafter"/>
</dbReference>
<feature type="compositionally biased region" description="Basic and acidic residues" evidence="8">
    <location>
        <begin position="342"/>
        <end position="351"/>
    </location>
</feature>
<dbReference type="GO" id="GO:0031201">
    <property type="term" value="C:SNARE complex"/>
    <property type="evidence" value="ECO:0007669"/>
    <property type="project" value="TreeGrafter"/>
</dbReference>
<protein>
    <submittedName>
        <fullName evidence="10">Syntaxin-5</fullName>
    </submittedName>
</protein>
<dbReference type="PROSITE" id="PS00914">
    <property type="entry name" value="SYNTAXIN"/>
    <property type="match status" value="1"/>
</dbReference>
<dbReference type="InterPro" id="IPR006012">
    <property type="entry name" value="Syntaxin/epimorphin_CS"/>
</dbReference>
<comment type="subcellular location">
    <subcellularLocation>
        <location evidence="1">Membrane</location>
        <topology evidence="1">Single-pass type IV membrane protein</topology>
    </subcellularLocation>
</comment>
<keyword evidence="3" id="KW-0813">Transport</keyword>
<dbReference type="GO" id="GO:0048278">
    <property type="term" value="P:vesicle docking"/>
    <property type="evidence" value="ECO:0007669"/>
    <property type="project" value="TreeGrafter"/>
</dbReference>
<keyword evidence="4 9" id="KW-0812">Transmembrane</keyword>
<reference evidence="10 11" key="2">
    <citation type="journal article" date="2021" name="Genomics">
        <title>High-quality reference genome for Clonorchis sinensis.</title>
        <authorList>
            <person name="Young N.D."/>
            <person name="Stroehlein A.J."/>
            <person name="Kinkar L."/>
            <person name="Wang T."/>
            <person name="Sohn W.M."/>
            <person name="Chang B.C.H."/>
            <person name="Kaur P."/>
            <person name="Weisz D."/>
            <person name="Dudchenko O."/>
            <person name="Aiden E.L."/>
            <person name="Korhonen P.K."/>
            <person name="Gasser R.B."/>
        </authorList>
    </citation>
    <scope>NUCLEOTIDE SEQUENCE [LARGE SCALE GENOMIC DNA]</scope>
    <source>
        <strain evidence="10">Cs-k2</strain>
    </source>
</reference>
<dbReference type="Proteomes" id="UP000286415">
    <property type="component" value="Unassembled WGS sequence"/>
</dbReference>
<organism evidence="10 11">
    <name type="scientific">Clonorchis sinensis</name>
    <name type="common">Chinese liver fluke</name>
    <dbReference type="NCBI Taxonomy" id="79923"/>
    <lineage>
        <taxon>Eukaryota</taxon>
        <taxon>Metazoa</taxon>
        <taxon>Spiralia</taxon>
        <taxon>Lophotrochozoa</taxon>
        <taxon>Platyhelminthes</taxon>
        <taxon>Trematoda</taxon>
        <taxon>Digenea</taxon>
        <taxon>Opisthorchiida</taxon>
        <taxon>Opisthorchiata</taxon>
        <taxon>Opisthorchiidae</taxon>
        <taxon>Clonorchis</taxon>
    </lineage>
</organism>
<feature type="transmembrane region" description="Helical" evidence="9">
    <location>
        <begin position="648"/>
        <end position="668"/>
    </location>
</feature>
<keyword evidence="6" id="KW-0175">Coiled coil</keyword>
<dbReference type="GO" id="GO:0000139">
    <property type="term" value="C:Golgi membrane"/>
    <property type="evidence" value="ECO:0007669"/>
    <property type="project" value="TreeGrafter"/>
</dbReference>
<evidence type="ECO:0000256" key="5">
    <source>
        <dbReference type="ARBA" id="ARBA00022989"/>
    </source>
</evidence>
<accession>A0A3R7D4N4</accession>
<dbReference type="STRING" id="79923.A0A3R7D4N4"/>
<feature type="transmembrane region" description="Helical" evidence="9">
    <location>
        <begin position="30"/>
        <end position="56"/>
    </location>
</feature>
<dbReference type="PANTHER" id="PTHR19957">
    <property type="entry name" value="SYNTAXIN"/>
    <property type="match status" value="1"/>
</dbReference>
<keyword evidence="5 9" id="KW-1133">Transmembrane helix</keyword>
<evidence type="ECO:0000256" key="4">
    <source>
        <dbReference type="ARBA" id="ARBA00022692"/>
    </source>
</evidence>
<dbReference type="AlphaFoldDB" id="A0A3R7D4N4"/>
<evidence type="ECO:0000256" key="1">
    <source>
        <dbReference type="ARBA" id="ARBA00004211"/>
    </source>
</evidence>
<dbReference type="Pfam" id="PF05739">
    <property type="entry name" value="SNARE"/>
    <property type="match status" value="1"/>
</dbReference>
<dbReference type="OrthoDB" id="421009at2759"/>
<keyword evidence="11" id="KW-1185">Reference proteome</keyword>
<evidence type="ECO:0000313" key="11">
    <source>
        <dbReference type="Proteomes" id="UP000286415"/>
    </source>
</evidence>
<feature type="region of interest" description="Disordered" evidence="8">
    <location>
        <begin position="341"/>
        <end position="383"/>
    </location>
</feature>
<dbReference type="GO" id="GO:0006888">
    <property type="term" value="P:endoplasmic reticulum to Golgi vesicle-mediated transport"/>
    <property type="evidence" value="ECO:0007669"/>
    <property type="project" value="TreeGrafter"/>
</dbReference>
<reference evidence="10 11" key="1">
    <citation type="journal article" date="2018" name="Biotechnol. Adv.">
        <title>Improved genomic resources and new bioinformatic workflow for the carcinogenic parasite Clonorchis sinensis: Biotechnological implications.</title>
        <authorList>
            <person name="Wang D."/>
            <person name="Korhonen P.K."/>
            <person name="Gasser R.B."/>
            <person name="Young N.D."/>
        </authorList>
    </citation>
    <scope>NUCLEOTIDE SEQUENCE [LARGE SCALE GENOMIC DNA]</scope>
    <source>
        <strain evidence="10">Cs-k2</strain>
    </source>
</reference>
<evidence type="ECO:0000256" key="3">
    <source>
        <dbReference type="ARBA" id="ARBA00022448"/>
    </source>
</evidence>
<dbReference type="PANTHER" id="PTHR19957:SF3">
    <property type="entry name" value="SYNTAXIN-5"/>
    <property type="match status" value="1"/>
</dbReference>
<comment type="caution">
    <text evidence="10">The sequence shown here is derived from an EMBL/GenBank/DDBJ whole genome shotgun (WGS) entry which is preliminary data.</text>
</comment>
<evidence type="ECO:0000313" key="10">
    <source>
        <dbReference type="EMBL" id="KAG5447925.1"/>
    </source>
</evidence>
<comment type="similarity">
    <text evidence="2">Belongs to the syntaxin family.</text>
</comment>
<dbReference type="EMBL" id="NIRI02000042">
    <property type="protein sequence ID" value="KAG5447925.1"/>
    <property type="molecule type" value="Genomic_DNA"/>
</dbReference>
<keyword evidence="7 9" id="KW-0472">Membrane</keyword>
<dbReference type="InterPro" id="IPR010989">
    <property type="entry name" value="SNARE"/>
</dbReference>
<name>A0A3R7D4N4_CLOSI</name>
<dbReference type="GO" id="GO:0006886">
    <property type="term" value="P:intracellular protein transport"/>
    <property type="evidence" value="ECO:0007669"/>
    <property type="project" value="InterPro"/>
</dbReference>